<dbReference type="NCBIfam" id="TIGR00250">
    <property type="entry name" value="RNAse_H_YqgF"/>
    <property type="match status" value="1"/>
</dbReference>
<dbReference type="PANTHER" id="PTHR33317">
    <property type="entry name" value="POLYNUCLEOTIDYL TRANSFERASE, RIBONUCLEASE H-LIKE SUPERFAMILY PROTEIN"/>
    <property type="match status" value="1"/>
</dbReference>
<dbReference type="HAMAP" id="MF_00651">
    <property type="entry name" value="Nuclease_YqgF"/>
    <property type="match status" value="1"/>
</dbReference>
<dbReference type="CDD" id="cd16964">
    <property type="entry name" value="YqgF"/>
    <property type="match status" value="1"/>
</dbReference>
<dbReference type="PANTHER" id="PTHR33317:SF4">
    <property type="entry name" value="POLYNUCLEOTIDYL TRANSFERASE, RIBONUCLEASE H-LIKE SUPERFAMILY PROTEIN"/>
    <property type="match status" value="1"/>
</dbReference>
<name>A0A644YD39_9ZZZZ</name>
<reference evidence="6" key="1">
    <citation type="submission" date="2019-08" db="EMBL/GenBank/DDBJ databases">
        <authorList>
            <person name="Kucharzyk K."/>
            <person name="Murdoch R.W."/>
            <person name="Higgins S."/>
            <person name="Loffler F."/>
        </authorList>
    </citation>
    <scope>NUCLEOTIDE SEQUENCE</scope>
</reference>
<dbReference type="GO" id="GO:0004518">
    <property type="term" value="F:nuclease activity"/>
    <property type="evidence" value="ECO:0007669"/>
    <property type="project" value="UniProtKB-KW"/>
</dbReference>
<organism evidence="6">
    <name type="scientific">bioreactor metagenome</name>
    <dbReference type="NCBI Taxonomy" id="1076179"/>
    <lineage>
        <taxon>unclassified sequences</taxon>
        <taxon>metagenomes</taxon>
        <taxon>ecological metagenomes</taxon>
    </lineage>
</organism>
<keyword evidence="2" id="KW-0690">Ribosome biogenesis</keyword>
<keyword evidence="4 6" id="KW-0378">Hydrolase</keyword>
<dbReference type="AlphaFoldDB" id="A0A644YD39"/>
<dbReference type="EMBL" id="VSSQ01004175">
    <property type="protein sequence ID" value="MPM24054.1"/>
    <property type="molecule type" value="Genomic_DNA"/>
</dbReference>
<keyword evidence="3" id="KW-0540">Nuclease</keyword>
<comment type="caution">
    <text evidence="6">The sequence shown here is derived from an EMBL/GenBank/DDBJ whole genome shotgun (WGS) entry which is preliminary data.</text>
</comment>
<feature type="domain" description="YqgF/RNase H-like" evidence="5">
    <location>
        <begin position="1"/>
        <end position="105"/>
    </location>
</feature>
<evidence type="ECO:0000256" key="1">
    <source>
        <dbReference type="ARBA" id="ARBA00022490"/>
    </source>
</evidence>
<sequence length="140" mass="15880">MRILGLDLGDKTVGVAVSDPFGWTAQGLEIIRRNNPNEHKQSFGRLAQIIDEYSVETIVLGYPKNLDNSEGVRCEKTNVYKEYLERRFQSIPVVLWDERFSTVAANNSMIEAGLSHEKRKAVIDKMAAVHILQGYLDSKR</sequence>
<dbReference type="InterPro" id="IPR005227">
    <property type="entry name" value="YqgF"/>
</dbReference>
<accession>A0A644YD39</accession>
<proteinExistence type="inferred from homology"/>
<dbReference type="Pfam" id="PF03652">
    <property type="entry name" value="RuvX"/>
    <property type="match status" value="1"/>
</dbReference>
<gene>
    <name evidence="6" type="primary">yrrK_13</name>
    <name evidence="6" type="ORF">SDC9_70531</name>
</gene>
<evidence type="ECO:0000256" key="2">
    <source>
        <dbReference type="ARBA" id="ARBA00022517"/>
    </source>
</evidence>
<evidence type="ECO:0000256" key="4">
    <source>
        <dbReference type="ARBA" id="ARBA00022801"/>
    </source>
</evidence>
<protein>
    <submittedName>
        <fullName evidence="6">Putative pre-16S rRNA nuclease</fullName>
        <ecNumber evidence="6">3.1.-.-</ecNumber>
    </submittedName>
</protein>
<dbReference type="SMART" id="SM00732">
    <property type="entry name" value="YqgFc"/>
    <property type="match status" value="1"/>
</dbReference>
<evidence type="ECO:0000259" key="5">
    <source>
        <dbReference type="SMART" id="SM00732"/>
    </source>
</evidence>
<dbReference type="GO" id="GO:0000967">
    <property type="term" value="P:rRNA 5'-end processing"/>
    <property type="evidence" value="ECO:0007669"/>
    <property type="project" value="TreeGrafter"/>
</dbReference>
<keyword evidence="1" id="KW-0963">Cytoplasm</keyword>
<dbReference type="InterPro" id="IPR012337">
    <property type="entry name" value="RNaseH-like_sf"/>
</dbReference>
<dbReference type="Gene3D" id="3.30.420.140">
    <property type="entry name" value="YqgF/RNase H-like domain"/>
    <property type="match status" value="1"/>
</dbReference>
<dbReference type="GO" id="GO:0016787">
    <property type="term" value="F:hydrolase activity"/>
    <property type="evidence" value="ECO:0007669"/>
    <property type="project" value="UniProtKB-KW"/>
</dbReference>
<evidence type="ECO:0000256" key="3">
    <source>
        <dbReference type="ARBA" id="ARBA00022722"/>
    </source>
</evidence>
<evidence type="ECO:0000313" key="6">
    <source>
        <dbReference type="EMBL" id="MPM24054.1"/>
    </source>
</evidence>
<dbReference type="GO" id="GO:0005829">
    <property type="term" value="C:cytosol"/>
    <property type="evidence" value="ECO:0007669"/>
    <property type="project" value="TreeGrafter"/>
</dbReference>
<dbReference type="InterPro" id="IPR006641">
    <property type="entry name" value="YqgF/RNaseH-like_dom"/>
</dbReference>
<dbReference type="SUPFAM" id="SSF53098">
    <property type="entry name" value="Ribonuclease H-like"/>
    <property type="match status" value="1"/>
</dbReference>
<dbReference type="EC" id="3.1.-.-" evidence="6"/>
<dbReference type="InterPro" id="IPR037027">
    <property type="entry name" value="YqgF/RNaseH-like_dom_sf"/>
</dbReference>